<dbReference type="FunFam" id="1.20.1250.20:FF:000064">
    <property type="entry name" value="MFS allantoate transporter"/>
    <property type="match status" value="1"/>
</dbReference>
<dbReference type="eggNOG" id="KOG2533">
    <property type="taxonomic scope" value="Eukaryota"/>
</dbReference>
<keyword evidence="2" id="KW-0813">Transport</keyword>
<protein>
    <recommendedName>
        <fullName evidence="9">Xylanolytic transcriptional activator regulatory domain-containing protein</fullName>
    </recommendedName>
</protein>
<feature type="transmembrane region" description="Helical" evidence="8">
    <location>
        <begin position="441"/>
        <end position="461"/>
    </location>
</feature>
<evidence type="ECO:0000256" key="2">
    <source>
        <dbReference type="ARBA" id="ARBA00022448"/>
    </source>
</evidence>
<dbReference type="Gene3D" id="1.20.1250.20">
    <property type="entry name" value="MFS general substrate transporter like domains"/>
    <property type="match status" value="2"/>
</dbReference>
<dbReference type="PANTHER" id="PTHR43791:SF59">
    <property type="entry name" value="TRANSPORTER, PUTATIVE (AFU_ORTHOLOGUE AFUA_1G06550)-RELATED"/>
    <property type="match status" value="1"/>
</dbReference>
<feature type="transmembrane region" description="Helical" evidence="8">
    <location>
        <begin position="536"/>
        <end position="559"/>
    </location>
</feature>
<evidence type="ECO:0000256" key="8">
    <source>
        <dbReference type="SAM" id="Phobius"/>
    </source>
</evidence>
<dbReference type="PANTHER" id="PTHR43791">
    <property type="entry name" value="PERMEASE-RELATED"/>
    <property type="match status" value="1"/>
</dbReference>
<dbReference type="InParanoid" id="V5FKM7"/>
<feature type="transmembrane region" description="Helical" evidence="8">
    <location>
        <begin position="216"/>
        <end position="234"/>
    </location>
</feature>
<dbReference type="SUPFAM" id="SSF103473">
    <property type="entry name" value="MFS general substrate transporter"/>
    <property type="match status" value="1"/>
</dbReference>
<dbReference type="FunFam" id="1.20.1250.20:FF:000295">
    <property type="entry name" value="Unplaced genomic scaffold supercont1.7, whole genome shotgun sequence"/>
    <property type="match status" value="1"/>
</dbReference>
<evidence type="ECO:0000259" key="9">
    <source>
        <dbReference type="Pfam" id="PF04082"/>
    </source>
</evidence>
<feature type="transmembrane region" description="Helical" evidence="8">
    <location>
        <begin position="473"/>
        <end position="492"/>
    </location>
</feature>
<feature type="transmembrane region" description="Helical" evidence="8">
    <location>
        <begin position="188"/>
        <end position="209"/>
    </location>
</feature>
<feature type="domain" description="Xylanolytic transcriptional activator regulatory" evidence="9">
    <location>
        <begin position="776"/>
        <end position="937"/>
    </location>
</feature>
<dbReference type="InterPro" id="IPR036259">
    <property type="entry name" value="MFS_trans_sf"/>
</dbReference>
<evidence type="ECO:0000256" key="6">
    <source>
        <dbReference type="ARBA" id="ARBA00023242"/>
    </source>
</evidence>
<dbReference type="OrthoDB" id="4454541at2759"/>
<dbReference type="GO" id="GO:0022857">
    <property type="term" value="F:transmembrane transporter activity"/>
    <property type="evidence" value="ECO:0007669"/>
    <property type="project" value="InterPro"/>
</dbReference>
<keyword evidence="3 8" id="KW-0812">Transmembrane</keyword>
<dbReference type="Pfam" id="PF07690">
    <property type="entry name" value="MFS_1"/>
    <property type="match status" value="1"/>
</dbReference>
<dbReference type="Pfam" id="PF04082">
    <property type="entry name" value="Fungal_trans"/>
    <property type="match status" value="1"/>
</dbReference>
<dbReference type="HOGENOM" id="CLU_007088_0_0_1"/>
<feature type="transmembrane region" description="Helical" evidence="8">
    <location>
        <begin position="378"/>
        <end position="402"/>
    </location>
</feature>
<evidence type="ECO:0000256" key="5">
    <source>
        <dbReference type="ARBA" id="ARBA00023136"/>
    </source>
</evidence>
<dbReference type="InterPro" id="IPR007219">
    <property type="entry name" value="XnlR_reg_dom"/>
</dbReference>
<keyword evidence="5 8" id="KW-0472">Membrane</keyword>
<evidence type="ECO:0000256" key="4">
    <source>
        <dbReference type="ARBA" id="ARBA00022989"/>
    </source>
</evidence>
<dbReference type="Proteomes" id="UP000018001">
    <property type="component" value="Unassembled WGS sequence"/>
</dbReference>
<evidence type="ECO:0000313" key="11">
    <source>
        <dbReference type="Proteomes" id="UP000018001"/>
    </source>
</evidence>
<keyword evidence="4 8" id="KW-1133">Transmembrane helix</keyword>
<dbReference type="EMBL" id="BAUL01000248">
    <property type="protein sequence ID" value="GAD98464.1"/>
    <property type="molecule type" value="Genomic_DNA"/>
</dbReference>
<name>V5FKM7_BYSSN</name>
<proteinExistence type="inferred from homology"/>
<evidence type="ECO:0000256" key="7">
    <source>
        <dbReference type="ARBA" id="ARBA00037968"/>
    </source>
</evidence>
<organism evidence="10 11">
    <name type="scientific">Byssochlamys spectabilis (strain No. 5 / NBRC 109023)</name>
    <name type="common">Paecilomyces variotii</name>
    <dbReference type="NCBI Taxonomy" id="1356009"/>
    <lineage>
        <taxon>Eukaryota</taxon>
        <taxon>Fungi</taxon>
        <taxon>Dikarya</taxon>
        <taxon>Ascomycota</taxon>
        <taxon>Pezizomycotina</taxon>
        <taxon>Eurotiomycetes</taxon>
        <taxon>Eurotiomycetidae</taxon>
        <taxon>Eurotiales</taxon>
        <taxon>Thermoascaceae</taxon>
        <taxon>Paecilomyces</taxon>
    </lineage>
</organism>
<gene>
    <name evidence="10" type="ORF">PVAR5_7158</name>
</gene>
<dbReference type="AlphaFoldDB" id="V5FKM7"/>
<keyword evidence="6" id="KW-0539">Nucleus</keyword>
<evidence type="ECO:0000313" key="10">
    <source>
        <dbReference type="EMBL" id="GAD98464.1"/>
    </source>
</evidence>
<reference evidence="11" key="1">
    <citation type="journal article" date="2014" name="Genome Announc.">
        <title>Draft genome sequence of the formaldehyde-resistant fungus Byssochlamys spectabilis No. 5 (anamorph Paecilomyces variotii No. 5) (NBRC109023).</title>
        <authorList>
            <person name="Oka T."/>
            <person name="Ekino K."/>
            <person name="Fukuda K."/>
            <person name="Nomura Y."/>
        </authorList>
    </citation>
    <scope>NUCLEOTIDE SEQUENCE [LARGE SCALE GENOMIC DNA]</scope>
    <source>
        <strain evidence="11">No. 5 / NBRC 109023</strain>
    </source>
</reference>
<feature type="transmembrane region" description="Helical" evidence="8">
    <location>
        <begin position="246"/>
        <end position="266"/>
    </location>
</feature>
<comment type="caution">
    <text evidence="10">The sequence shown here is derived from an EMBL/GenBank/DDBJ whole genome shotgun (WGS) entry which is preliminary data.</text>
</comment>
<evidence type="ECO:0000256" key="3">
    <source>
        <dbReference type="ARBA" id="ARBA00022692"/>
    </source>
</evidence>
<feature type="transmembrane region" description="Helical" evidence="8">
    <location>
        <begin position="305"/>
        <end position="329"/>
    </location>
</feature>
<dbReference type="GO" id="GO:0016020">
    <property type="term" value="C:membrane"/>
    <property type="evidence" value="ECO:0007669"/>
    <property type="project" value="UniProtKB-SubCell"/>
</dbReference>
<evidence type="ECO:0000256" key="1">
    <source>
        <dbReference type="ARBA" id="ARBA00004141"/>
    </source>
</evidence>
<feature type="transmembrane region" description="Helical" evidence="8">
    <location>
        <begin position="278"/>
        <end position="299"/>
    </location>
</feature>
<accession>V5FKM7</accession>
<dbReference type="InterPro" id="IPR011701">
    <property type="entry name" value="MFS"/>
</dbReference>
<dbReference type="GO" id="GO:0006351">
    <property type="term" value="P:DNA-templated transcription"/>
    <property type="evidence" value="ECO:0007669"/>
    <property type="project" value="InterPro"/>
</dbReference>
<dbReference type="GO" id="GO:0003677">
    <property type="term" value="F:DNA binding"/>
    <property type="evidence" value="ECO:0007669"/>
    <property type="project" value="InterPro"/>
</dbReference>
<sequence length="1246" mass="139781">MSPTIVSRLGIISETIRPQSLAFCLRAIGLGEFCPLRWDKVSSPRGAPDFQVFKRGYTLRGISSSFDIPHISGKANIPTMQGVAPAPETKRNQEDQIEYASQPGLPLEEQDKDGRAQDRAVEFIETMGHSAILTPENNRRILRKIDLRLLPILLGIYFLQQLDKSTLSYGSVFGLIEYANLKGQEYSWLGSVIYLVQLVAQPLVAYILVKVRLGKFLGCMVFFWGISLACMTPARSFGGLLACRIFLGVFEAGIPPAFIAITQMWYRRREQPMRLSSWYAMNGVVNMFGSLIAFGLGHIKSSALAPYQIIFLFFGVVTVVFSFVVLALLPDAPMKSKFLGDDDKLLVIERLRMNQQGIETHEWKWRHVKEAFLDVKSFFWFALMFSISIPSGGITTFGPLIIEAFGFDQLNTMLFNMPFGAIQLIATVGGAWLATKFRTKGAVIAGLCLPAIAGCVMLLEVPRGPSHKGALLAGYYIISVYPAITPLIYSWSAGNTAGETKMKVTNGILLVGQCAGNVVGPNLYTTEEAPRYRRGLLSNLAMFCVLVLLCALNMTYTFFLNKKHESKRVSVGKPAKIIDHSMNAVGEFDVDKSEASQMVLESRNTFGDLTDLENEDFIYVCEKLKKQCEFMEIPKDPMTERLETVESEVLHIQEQLNSIKGVLDHHLRPSSQTVTGEAPSRNIQFPTQQTHRGNLTVPSTSQIGSGSGNTTFDPSDPDFIQTQNEAHLQPEMHSSQDGITLTPGKHSGFEIREQPISDFVSNGLITLDYAVDCFATFFQGCDRYIPIFDPEHDTFESVRRRSSILFNCICTIGSRVEKRFGFQLCDLLQTELKKLINIVIQNESLSCLESIQALLVTACYSTERSLILSFATRMALDLGLNNAFEELTNRLATEGIEWTADIPISVDEDNILVRKSRTWFGLLVLDHIFSVDGGKPLGIRMTGNLRRCRRLLRHPSSTVLDLRLFSQVELNVIRVRINEVLGIKAPAARSDIVNFVQEAKLDLDLWFEYGCSQLKGNNMAHISITRAENSLKPEEAEHAPTLAALRVQKCWSEIILYCKALRSMGVENVAAMSPVERNVFVMAKASARKHLSLITIESDSYLAKLKYAMDFVWAKCAFSFLLLLKLSRLLPEGKEEYQELLSHGNRLLDNLETSVSRNSTANNDNVYLQILRLSIEKYGRTLHEYEMNTGGNEEDTAPFWEHFDAQIELASFVPEQFVTEWDFPGLNLFYFPTTWQDFFADFSLPV</sequence>
<comment type="similarity">
    <text evidence="7">Belongs to the major facilitator superfamily. Allantoate permease family.</text>
</comment>
<feature type="transmembrane region" description="Helical" evidence="8">
    <location>
        <begin position="414"/>
        <end position="434"/>
    </location>
</feature>
<dbReference type="GO" id="GO:0008270">
    <property type="term" value="F:zinc ion binding"/>
    <property type="evidence" value="ECO:0007669"/>
    <property type="project" value="InterPro"/>
</dbReference>
<comment type="subcellular location">
    <subcellularLocation>
        <location evidence="1">Membrane</location>
        <topology evidence="1">Multi-pass membrane protein</topology>
    </subcellularLocation>
</comment>
<dbReference type="CDD" id="cd12148">
    <property type="entry name" value="fungal_TF_MHR"/>
    <property type="match status" value="1"/>
</dbReference>
<keyword evidence="11" id="KW-1185">Reference proteome</keyword>